<proteinExistence type="predicted"/>
<evidence type="ECO:0000313" key="2">
    <source>
        <dbReference type="EMBL" id="EPS99276.1"/>
    </source>
</evidence>
<sequence>MAERLCHRSLLRPRRPAPLSAGVRGDGQQPQASSCGVSDPIFFAVNAVVDATPLRAVLRSPVPW</sequence>
<evidence type="ECO:0000256" key="1">
    <source>
        <dbReference type="SAM" id="MobiDB-lite"/>
    </source>
</evidence>
<gene>
    <name evidence="2" type="ORF">FOMPIDRAFT_1024299</name>
</gene>
<evidence type="ECO:0000313" key="3">
    <source>
        <dbReference type="Proteomes" id="UP000015241"/>
    </source>
</evidence>
<dbReference type="EMBL" id="KE504158">
    <property type="protein sequence ID" value="EPS99276.1"/>
    <property type="molecule type" value="Genomic_DNA"/>
</dbReference>
<dbReference type="AlphaFoldDB" id="S8E299"/>
<dbReference type="HOGENOM" id="CLU_2867669_0_0_1"/>
<dbReference type="Proteomes" id="UP000015241">
    <property type="component" value="Unassembled WGS sequence"/>
</dbReference>
<accession>S8E299</accession>
<organism evidence="2 3">
    <name type="scientific">Fomitopsis schrenkii</name>
    <name type="common">Brown rot fungus</name>
    <dbReference type="NCBI Taxonomy" id="2126942"/>
    <lineage>
        <taxon>Eukaryota</taxon>
        <taxon>Fungi</taxon>
        <taxon>Dikarya</taxon>
        <taxon>Basidiomycota</taxon>
        <taxon>Agaricomycotina</taxon>
        <taxon>Agaricomycetes</taxon>
        <taxon>Polyporales</taxon>
        <taxon>Fomitopsis</taxon>
    </lineage>
</organism>
<name>S8E299_FOMSC</name>
<feature type="region of interest" description="Disordered" evidence="1">
    <location>
        <begin position="15"/>
        <end position="35"/>
    </location>
</feature>
<protein>
    <submittedName>
        <fullName evidence="2">Uncharacterized protein</fullName>
    </submittedName>
</protein>
<dbReference type="InParanoid" id="S8E299"/>
<reference evidence="2 3" key="1">
    <citation type="journal article" date="2012" name="Science">
        <title>The Paleozoic origin of enzymatic lignin decomposition reconstructed from 31 fungal genomes.</title>
        <authorList>
            <person name="Floudas D."/>
            <person name="Binder M."/>
            <person name="Riley R."/>
            <person name="Barry K."/>
            <person name="Blanchette R.A."/>
            <person name="Henrissat B."/>
            <person name="Martinez A.T."/>
            <person name="Otillar R."/>
            <person name="Spatafora J.W."/>
            <person name="Yadav J.S."/>
            <person name="Aerts A."/>
            <person name="Benoit I."/>
            <person name="Boyd A."/>
            <person name="Carlson A."/>
            <person name="Copeland A."/>
            <person name="Coutinho P.M."/>
            <person name="de Vries R.P."/>
            <person name="Ferreira P."/>
            <person name="Findley K."/>
            <person name="Foster B."/>
            <person name="Gaskell J."/>
            <person name="Glotzer D."/>
            <person name="Gorecki P."/>
            <person name="Heitman J."/>
            <person name="Hesse C."/>
            <person name="Hori C."/>
            <person name="Igarashi K."/>
            <person name="Jurgens J.A."/>
            <person name="Kallen N."/>
            <person name="Kersten P."/>
            <person name="Kohler A."/>
            <person name="Kuees U."/>
            <person name="Kumar T.K.A."/>
            <person name="Kuo A."/>
            <person name="LaButti K."/>
            <person name="Larrondo L.F."/>
            <person name="Lindquist E."/>
            <person name="Ling A."/>
            <person name="Lombard V."/>
            <person name="Lucas S."/>
            <person name="Lundell T."/>
            <person name="Martin R."/>
            <person name="McLaughlin D.J."/>
            <person name="Morgenstern I."/>
            <person name="Morin E."/>
            <person name="Murat C."/>
            <person name="Nagy L.G."/>
            <person name="Nolan M."/>
            <person name="Ohm R.A."/>
            <person name="Patyshakuliyeva A."/>
            <person name="Rokas A."/>
            <person name="Ruiz-Duenas F.J."/>
            <person name="Sabat G."/>
            <person name="Salamov A."/>
            <person name="Samejima M."/>
            <person name="Schmutz J."/>
            <person name="Slot J.C."/>
            <person name="St John F."/>
            <person name="Stenlid J."/>
            <person name="Sun H."/>
            <person name="Sun S."/>
            <person name="Syed K."/>
            <person name="Tsang A."/>
            <person name="Wiebenga A."/>
            <person name="Young D."/>
            <person name="Pisabarro A."/>
            <person name="Eastwood D.C."/>
            <person name="Martin F."/>
            <person name="Cullen D."/>
            <person name="Grigoriev I.V."/>
            <person name="Hibbett D.S."/>
        </authorList>
    </citation>
    <scope>NUCLEOTIDE SEQUENCE</scope>
    <source>
        <strain evidence="3">FP-58527</strain>
    </source>
</reference>
<keyword evidence="3" id="KW-1185">Reference proteome</keyword>